<dbReference type="Gene3D" id="2.130.10.10">
    <property type="entry name" value="YVTN repeat-like/Quinoprotein amine dehydrogenase"/>
    <property type="match status" value="2"/>
</dbReference>
<dbReference type="InterPro" id="IPR002372">
    <property type="entry name" value="PQQ_rpt_dom"/>
</dbReference>
<protein>
    <recommendedName>
        <fullName evidence="3">Pyrrolo-quinoline quinone repeat domain-containing protein</fullName>
    </recommendedName>
</protein>
<keyword evidence="5" id="KW-1185">Reference proteome</keyword>
<accession>A0AAC9LF76</accession>
<reference evidence="5" key="1">
    <citation type="submission" date="2016-06" db="EMBL/GenBank/DDBJ databases">
        <title>Complete genome sequence of Actinoalloteichus fjordicus DSM 46855 (=ADI127-17), type strain of the new species Actinoalloteichus fjordicus.</title>
        <authorList>
            <person name="Ruckert C."/>
            <person name="Nouioui I."/>
            <person name="Willmese J."/>
            <person name="van Wezel G."/>
            <person name="Klenk H.-P."/>
            <person name="Kalinowski J."/>
            <person name="Zotchev S.B."/>
        </authorList>
    </citation>
    <scope>NUCLEOTIDE SEQUENCE [LARGE SCALE GENOMIC DNA]</scope>
    <source>
        <strain evidence="5">ADI127-7</strain>
    </source>
</reference>
<dbReference type="AlphaFoldDB" id="A0AAC9LF76"/>
<dbReference type="EMBL" id="CP016076">
    <property type="protein sequence ID" value="APU15765.1"/>
    <property type="molecule type" value="Genomic_DNA"/>
</dbReference>
<organism evidence="4 5">
    <name type="scientific">Actinoalloteichus fjordicus</name>
    <dbReference type="NCBI Taxonomy" id="1612552"/>
    <lineage>
        <taxon>Bacteria</taxon>
        <taxon>Bacillati</taxon>
        <taxon>Actinomycetota</taxon>
        <taxon>Actinomycetes</taxon>
        <taxon>Pseudonocardiales</taxon>
        <taxon>Pseudonocardiaceae</taxon>
        <taxon>Actinoalloteichus</taxon>
    </lineage>
</organism>
<evidence type="ECO:0000256" key="2">
    <source>
        <dbReference type="SAM" id="SignalP"/>
    </source>
</evidence>
<dbReference type="Proteomes" id="UP000185511">
    <property type="component" value="Chromosome"/>
</dbReference>
<dbReference type="Pfam" id="PF13360">
    <property type="entry name" value="PQQ_2"/>
    <property type="match status" value="1"/>
</dbReference>
<proteinExistence type="predicted"/>
<feature type="region of interest" description="Disordered" evidence="1">
    <location>
        <begin position="30"/>
        <end position="57"/>
    </location>
</feature>
<dbReference type="PANTHER" id="PTHR34512">
    <property type="entry name" value="CELL SURFACE PROTEIN"/>
    <property type="match status" value="1"/>
</dbReference>
<evidence type="ECO:0000256" key="1">
    <source>
        <dbReference type="SAM" id="MobiDB-lite"/>
    </source>
</evidence>
<keyword evidence="2" id="KW-0732">Signal</keyword>
<dbReference type="SUPFAM" id="SSF82171">
    <property type="entry name" value="DPP6 N-terminal domain-like"/>
    <property type="match status" value="1"/>
</dbReference>
<dbReference type="InterPro" id="IPR015943">
    <property type="entry name" value="WD40/YVTN_repeat-like_dom_sf"/>
</dbReference>
<evidence type="ECO:0000259" key="3">
    <source>
        <dbReference type="Pfam" id="PF13360"/>
    </source>
</evidence>
<feature type="chain" id="PRO_5041967891" description="Pyrrolo-quinoline quinone repeat domain-containing protein" evidence="2">
    <location>
        <begin position="23"/>
        <end position="706"/>
    </location>
</feature>
<dbReference type="KEGG" id="acad:UA74_18685"/>
<gene>
    <name evidence="4" type="ORF">UA74_18685</name>
</gene>
<dbReference type="PANTHER" id="PTHR34512:SF30">
    <property type="entry name" value="OUTER MEMBRANE PROTEIN ASSEMBLY FACTOR BAMB"/>
    <property type="match status" value="1"/>
</dbReference>
<dbReference type="SUPFAM" id="SSF101898">
    <property type="entry name" value="NHL repeat"/>
    <property type="match status" value="1"/>
</dbReference>
<name>A0AAC9LF76_9PSEU</name>
<feature type="domain" description="Pyrrolo-quinoline quinone repeat" evidence="3">
    <location>
        <begin position="306"/>
        <end position="462"/>
    </location>
</feature>
<evidence type="ECO:0000313" key="4">
    <source>
        <dbReference type="EMBL" id="APU15765.1"/>
    </source>
</evidence>
<evidence type="ECO:0000313" key="5">
    <source>
        <dbReference type="Proteomes" id="UP000185511"/>
    </source>
</evidence>
<sequence>MPRRPRRTAAAFAAILALSATAAVSAQPALAVPDPATAGPTRSAPTPGDDRAPSVPAVSADAAEVVSLGTPMLATTTIGGAVGIAADGTPEIYTVSSRDDNMGVFSVLHGDTGAVKHSIDLGRGAHSYGVAVAPDGGVWIATTSAGRLLRWEPGSDELDDHGRLFPSESHLYKLAFDEAGVVYGGTYPNGKAFRYDPATAELRDYGTVAEGQSYVRSVGLYGDTLFTGTQPHAHLVAIDVVSGDREEVALPEGTDLDQVVYDVNVVGDLLFVRVTKTGLNGTLLVRDLTSGEWLAQFPGVSGLDVTPAAEDGRVYFSQDGVLTGYDIATGEAAPTELVFPYTAQLRSLGLGELADPEFPGQSVIGLLLTGEVFWFNPTTGAHRLFASDIELNPVRMRSLAEGPDGSVLTGGTGTGAFAMVDAETGEVLESERFSEVMGMLTTDDGVYLGAYPRGRVYEWDRDQPWEWANIDDGGKINPAEVLNGDDSFGDRTFALVEAGEDTIAIGTVNKSGYLGGSLVLQDTAAGLSEVHSDLVTDQSVMALAYRDGVLYLGTSVYGGYGAVETETDARLLAWDVASGEKLWETVPVSAERTVSDLTFDDDGRLWGVTAGLVFQVDPTDGTLLGSQRHAEYSWPVDGGYALADLDFNAVDGSLYASMPGVGLARIDAADGSLEVLSDRDVYRMFVHSNGDVFANDGAELLRYRPS</sequence>
<feature type="signal peptide" evidence="2">
    <location>
        <begin position="1"/>
        <end position="22"/>
    </location>
</feature>